<gene>
    <name evidence="1" type="ORF">GGR28_000653</name>
</gene>
<protein>
    <submittedName>
        <fullName evidence="1">Rubrerythrin</fullName>
    </submittedName>
</protein>
<keyword evidence="2" id="KW-1185">Reference proteome</keyword>
<evidence type="ECO:0000313" key="1">
    <source>
        <dbReference type="EMBL" id="MBB4078052.1"/>
    </source>
</evidence>
<evidence type="ECO:0000313" key="2">
    <source>
        <dbReference type="Proteomes" id="UP000576209"/>
    </source>
</evidence>
<organism evidence="1 2">
    <name type="scientific">Neolewinella aquimaris</name>
    <dbReference type="NCBI Taxonomy" id="1835722"/>
    <lineage>
        <taxon>Bacteria</taxon>
        <taxon>Pseudomonadati</taxon>
        <taxon>Bacteroidota</taxon>
        <taxon>Saprospiria</taxon>
        <taxon>Saprospirales</taxon>
        <taxon>Lewinellaceae</taxon>
        <taxon>Neolewinella</taxon>
    </lineage>
</organism>
<reference evidence="1 2" key="1">
    <citation type="submission" date="2020-08" db="EMBL/GenBank/DDBJ databases">
        <title>Genomic Encyclopedia of Type Strains, Phase IV (KMG-IV): sequencing the most valuable type-strain genomes for metagenomic binning, comparative biology and taxonomic classification.</title>
        <authorList>
            <person name="Goeker M."/>
        </authorList>
    </citation>
    <scope>NUCLEOTIDE SEQUENCE [LARGE SCALE GENOMIC DNA]</scope>
    <source>
        <strain evidence="1 2">DSM 105137</strain>
    </source>
</reference>
<accession>A0A840E2U9</accession>
<comment type="caution">
    <text evidence="1">The sequence shown here is derived from an EMBL/GenBank/DDBJ whole genome shotgun (WGS) entry which is preliminary data.</text>
</comment>
<dbReference type="SUPFAM" id="SSF47240">
    <property type="entry name" value="Ferritin-like"/>
    <property type="match status" value="1"/>
</dbReference>
<dbReference type="Pfam" id="PF13668">
    <property type="entry name" value="Ferritin_2"/>
    <property type="match status" value="1"/>
</dbReference>
<dbReference type="AlphaFoldDB" id="A0A840E2U9"/>
<dbReference type="InterPro" id="IPR009078">
    <property type="entry name" value="Ferritin-like_SF"/>
</dbReference>
<dbReference type="EMBL" id="JACIFF010000001">
    <property type="protein sequence ID" value="MBB4078052.1"/>
    <property type="molecule type" value="Genomic_DNA"/>
</dbReference>
<proteinExistence type="predicted"/>
<dbReference type="RefSeq" id="WP_183494283.1">
    <property type="nucleotide sequence ID" value="NZ_JACIFF010000001.1"/>
</dbReference>
<dbReference type="Proteomes" id="UP000576209">
    <property type="component" value="Unassembled WGS sequence"/>
</dbReference>
<name>A0A840E2U9_9BACT</name>
<sequence>MKLLKLFNQFEALADAEIQGKATTRREAFSTFGRTVGKVATVALPLTAFMAPSRAFAQSSSMSIAEVLNFALTLEYLEAEFYAMGLDADGLLSGDTRETVALISQHESAHVEFLRSAIGSLGMDPVESPEFDFTAGGTFEDVFNNEQVFLAVAQAFEDTGVRAYKGQATNLMGNGDILTAALQIHSVEARHASEIRRIRGSKGWITGATNTTGASAAAAVYAGEANVTHLGVDATTVTSVDTDHVTEAYDEPLSTQAVLDIAGLFIK</sequence>